<keyword evidence="2" id="KW-1185">Reference proteome</keyword>
<proteinExistence type="predicted"/>
<evidence type="ECO:0000313" key="1">
    <source>
        <dbReference type="EMBL" id="KPH65380.1"/>
    </source>
</evidence>
<dbReference type="STRING" id="187330.AMS58_15260"/>
<dbReference type="Pfam" id="PF04134">
    <property type="entry name" value="DCC1-like"/>
    <property type="match status" value="1"/>
</dbReference>
<dbReference type="Proteomes" id="UP000037848">
    <property type="component" value="Unassembled WGS sequence"/>
</dbReference>
<dbReference type="PATRIC" id="fig|187330.3.peg.15"/>
<dbReference type="PANTHER" id="PTHR33639">
    <property type="entry name" value="THIOL-DISULFIDE OXIDOREDUCTASE DCC"/>
    <property type="match status" value="1"/>
</dbReference>
<sequence>MPKIDTKKIIESNKIILFDAECKLCSAWCNFIIKHDKKLCFKLCSVQSSKGQAILKYFNYPTDSFKTMLYIEKSMCTVQSDAFIDVVIQLGWPWRMAKILRIIPKRVRNWAYDRIAFNRYALFGKYDYCLIPNADYDQHYL</sequence>
<dbReference type="RefSeq" id="WP_054452189.1">
    <property type="nucleotide sequence ID" value="NZ_LHPH01000001.1"/>
</dbReference>
<dbReference type="PANTHER" id="PTHR33639:SF2">
    <property type="entry name" value="DUF393 DOMAIN-CONTAINING PROTEIN"/>
    <property type="match status" value="1"/>
</dbReference>
<dbReference type="InterPro" id="IPR052927">
    <property type="entry name" value="DCC_oxidoreductase"/>
</dbReference>
<accession>A0A0N1F0F6</accession>
<protein>
    <submittedName>
        <fullName evidence="1">Thiol-disulfide oxidoreductase</fullName>
    </submittedName>
</protein>
<dbReference type="GO" id="GO:0015035">
    <property type="term" value="F:protein-disulfide reductase activity"/>
    <property type="evidence" value="ECO:0007669"/>
    <property type="project" value="InterPro"/>
</dbReference>
<reference evidence="1 2" key="1">
    <citation type="submission" date="2015-08" db="EMBL/GenBank/DDBJ databases">
        <title>Draft Genome Sequence of Pseudoalteromonas porphyrae UCD-SED14.</title>
        <authorList>
            <person name="Coil D.A."/>
            <person name="Jospin G."/>
            <person name="Lee R.D."/>
            <person name="Eisen J.A."/>
        </authorList>
    </citation>
    <scope>NUCLEOTIDE SEQUENCE [LARGE SCALE GENOMIC DNA]</scope>
    <source>
        <strain evidence="1 2">UCD-SED14</strain>
    </source>
</reference>
<dbReference type="InterPro" id="IPR007263">
    <property type="entry name" value="DCC1-like"/>
</dbReference>
<organism evidence="1 2">
    <name type="scientific">Pseudoalteromonas porphyrae</name>
    <dbReference type="NCBI Taxonomy" id="187330"/>
    <lineage>
        <taxon>Bacteria</taxon>
        <taxon>Pseudomonadati</taxon>
        <taxon>Pseudomonadota</taxon>
        <taxon>Gammaproteobacteria</taxon>
        <taxon>Alteromonadales</taxon>
        <taxon>Pseudoalteromonadaceae</taxon>
        <taxon>Pseudoalteromonas</taxon>
    </lineage>
</organism>
<dbReference type="AlphaFoldDB" id="A0A0N1F0F6"/>
<evidence type="ECO:0000313" key="2">
    <source>
        <dbReference type="Proteomes" id="UP000037848"/>
    </source>
</evidence>
<name>A0A0N1F0F6_9GAMM</name>
<comment type="caution">
    <text evidence="1">The sequence shown here is derived from an EMBL/GenBank/DDBJ whole genome shotgun (WGS) entry which is preliminary data.</text>
</comment>
<gene>
    <name evidence="1" type="ORF">ADS77_00075</name>
</gene>
<dbReference type="OrthoDB" id="9785438at2"/>
<dbReference type="EMBL" id="LHPH01000001">
    <property type="protein sequence ID" value="KPH65380.1"/>
    <property type="molecule type" value="Genomic_DNA"/>
</dbReference>